<feature type="compositionally biased region" description="Pro residues" evidence="5">
    <location>
        <begin position="304"/>
        <end position="313"/>
    </location>
</feature>
<dbReference type="Proteomes" id="UP000604475">
    <property type="component" value="Unassembled WGS sequence"/>
</dbReference>
<dbReference type="PROSITE" id="PS50977">
    <property type="entry name" value="HTH_TETR_2"/>
    <property type="match status" value="1"/>
</dbReference>
<dbReference type="EMBL" id="JAEACQ010000170">
    <property type="protein sequence ID" value="MBL7628098.1"/>
    <property type="molecule type" value="Genomic_DNA"/>
</dbReference>
<keyword evidence="3" id="KW-0804">Transcription</keyword>
<keyword evidence="2 4" id="KW-0238">DNA-binding</keyword>
<feature type="region of interest" description="Disordered" evidence="5">
    <location>
        <begin position="26"/>
        <end position="65"/>
    </location>
</feature>
<dbReference type="AlphaFoldDB" id="A0A937R9E6"/>
<dbReference type="RefSeq" id="WP_203004573.1">
    <property type="nucleotide sequence ID" value="NZ_JADWYU010000250.1"/>
</dbReference>
<dbReference type="PANTHER" id="PTHR30055">
    <property type="entry name" value="HTH-TYPE TRANSCRIPTIONAL REGULATOR RUTR"/>
    <property type="match status" value="1"/>
</dbReference>
<dbReference type="InterPro" id="IPR009057">
    <property type="entry name" value="Homeodomain-like_sf"/>
</dbReference>
<dbReference type="InterPro" id="IPR041347">
    <property type="entry name" value="MftR_C"/>
</dbReference>
<feature type="region of interest" description="Disordered" evidence="5">
    <location>
        <begin position="259"/>
        <end position="313"/>
    </location>
</feature>
<dbReference type="GO" id="GO:0000976">
    <property type="term" value="F:transcription cis-regulatory region binding"/>
    <property type="evidence" value="ECO:0007669"/>
    <property type="project" value="TreeGrafter"/>
</dbReference>
<dbReference type="InterPro" id="IPR023772">
    <property type="entry name" value="DNA-bd_HTH_TetR-type_CS"/>
</dbReference>
<sequence length="313" mass="32153">MATGTAKNTAARRLLAGLSEQAERVLRPAPGVPVVQPASRANAPASDDPSTAGPAGLRERKKQRTRQTIVDTAHALFTAHGYDATTIEAIAAGADVSVRTFFRYFASKEEVALAPLDEVGELALVAVERRPAGEPPLAALRAAALDAWVAMNPDPVAFRGYVEHLLIADEAPAVSAAMLARMLGLGDRLAEAITHRFPPPAGPTPGGADLRPLLTAAAFLAAVQVGVRSWFNGGGTDIAEMLAMVEYCVDQLVPADAAPHAAEPASPPPAMPVTAPGPARLVPARPKPADETSGPTAPRTAQPTGPPGPAGDG</sequence>
<protein>
    <submittedName>
        <fullName evidence="7">TetR/AcrR family transcriptional regulator</fullName>
    </submittedName>
</protein>
<reference evidence="7" key="1">
    <citation type="submission" date="2020-12" db="EMBL/GenBank/DDBJ databases">
        <title>Genomic characterization of non-nitrogen-fixing Frankia strains.</title>
        <authorList>
            <person name="Carlos-Shanley C."/>
            <person name="Guerra T."/>
            <person name="Hahn D."/>
        </authorList>
    </citation>
    <scope>NUCLEOTIDE SEQUENCE</scope>
    <source>
        <strain evidence="7">CN6</strain>
    </source>
</reference>
<evidence type="ECO:0000313" key="7">
    <source>
        <dbReference type="EMBL" id="MBL7628098.1"/>
    </source>
</evidence>
<organism evidence="7 8">
    <name type="scientific">Frankia nepalensis</name>
    <dbReference type="NCBI Taxonomy" id="1836974"/>
    <lineage>
        <taxon>Bacteria</taxon>
        <taxon>Bacillati</taxon>
        <taxon>Actinomycetota</taxon>
        <taxon>Actinomycetes</taxon>
        <taxon>Frankiales</taxon>
        <taxon>Frankiaceae</taxon>
        <taxon>Frankia</taxon>
    </lineage>
</organism>
<accession>A0A937R9E6</accession>
<evidence type="ECO:0000256" key="4">
    <source>
        <dbReference type="PROSITE-ProRule" id="PRU00335"/>
    </source>
</evidence>
<name>A0A937R9E6_9ACTN</name>
<dbReference type="SUPFAM" id="SSF46689">
    <property type="entry name" value="Homeodomain-like"/>
    <property type="match status" value="1"/>
</dbReference>
<dbReference type="PROSITE" id="PS01081">
    <property type="entry name" value="HTH_TETR_1"/>
    <property type="match status" value="1"/>
</dbReference>
<evidence type="ECO:0000259" key="6">
    <source>
        <dbReference type="PROSITE" id="PS50977"/>
    </source>
</evidence>
<proteinExistence type="predicted"/>
<keyword evidence="1" id="KW-0805">Transcription regulation</keyword>
<dbReference type="GO" id="GO:0003700">
    <property type="term" value="F:DNA-binding transcription factor activity"/>
    <property type="evidence" value="ECO:0007669"/>
    <property type="project" value="TreeGrafter"/>
</dbReference>
<dbReference type="PRINTS" id="PR00455">
    <property type="entry name" value="HTHTETR"/>
</dbReference>
<dbReference type="PANTHER" id="PTHR30055:SF234">
    <property type="entry name" value="HTH-TYPE TRANSCRIPTIONAL REGULATOR BETI"/>
    <property type="match status" value="1"/>
</dbReference>
<dbReference type="InterPro" id="IPR001647">
    <property type="entry name" value="HTH_TetR"/>
</dbReference>
<evidence type="ECO:0000256" key="1">
    <source>
        <dbReference type="ARBA" id="ARBA00023015"/>
    </source>
</evidence>
<comment type="caution">
    <text evidence="7">The sequence shown here is derived from an EMBL/GenBank/DDBJ whole genome shotgun (WGS) entry which is preliminary data.</text>
</comment>
<feature type="compositionally biased region" description="Low complexity" evidence="5">
    <location>
        <begin position="294"/>
        <end position="303"/>
    </location>
</feature>
<dbReference type="InterPro" id="IPR050109">
    <property type="entry name" value="HTH-type_TetR-like_transc_reg"/>
</dbReference>
<dbReference type="Gene3D" id="1.10.10.60">
    <property type="entry name" value="Homeodomain-like"/>
    <property type="match status" value="1"/>
</dbReference>
<dbReference type="Pfam" id="PF17754">
    <property type="entry name" value="TetR_C_14"/>
    <property type="match status" value="1"/>
</dbReference>
<feature type="domain" description="HTH tetR-type" evidence="6">
    <location>
        <begin position="63"/>
        <end position="123"/>
    </location>
</feature>
<gene>
    <name evidence="7" type="ORF">I7412_13270</name>
</gene>
<dbReference type="Gene3D" id="1.10.357.10">
    <property type="entry name" value="Tetracycline Repressor, domain 2"/>
    <property type="match status" value="1"/>
</dbReference>
<evidence type="ECO:0000256" key="3">
    <source>
        <dbReference type="ARBA" id="ARBA00023163"/>
    </source>
</evidence>
<keyword evidence="8" id="KW-1185">Reference proteome</keyword>
<feature type="DNA-binding region" description="H-T-H motif" evidence="4">
    <location>
        <begin position="86"/>
        <end position="105"/>
    </location>
</feature>
<evidence type="ECO:0000256" key="5">
    <source>
        <dbReference type="SAM" id="MobiDB-lite"/>
    </source>
</evidence>
<evidence type="ECO:0000256" key="2">
    <source>
        <dbReference type="ARBA" id="ARBA00023125"/>
    </source>
</evidence>
<dbReference type="Pfam" id="PF00440">
    <property type="entry name" value="TetR_N"/>
    <property type="match status" value="1"/>
</dbReference>
<evidence type="ECO:0000313" key="8">
    <source>
        <dbReference type="Proteomes" id="UP000604475"/>
    </source>
</evidence>